<feature type="transmembrane region" description="Helical" evidence="2">
    <location>
        <begin position="129"/>
        <end position="150"/>
    </location>
</feature>
<feature type="transmembrane region" description="Helical" evidence="2">
    <location>
        <begin position="343"/>
        <end position="361"/>
    </location>
</feature>
<evidence type="ECO:0000256" key="2">
    <source>
        <dbReference type="SAM" id="Phobius"/>
    </source>
</evidence>
<dbReference type="HOGENOM" id="CLU_012893_5_1_6"/>
<feature type="transmembrane region" description="Helical" evidence="2">
    <location>
        <begin position="261"/>
        <end position="278"/>
    </location>
</feature>
<sequence length="448" mass="48854">MQLSPFVKKNLSTAWPLAMNALLMQSMLLIDTLLISPLGEVPIAALGIATAVVAFLLGFQNALANGTQLVISRAYGSGRSDALSDSVLSGIAINLGVAALFSLLLFIFGDQLVGYITQEPELHSPTVDYLKVSTLTLLFSALTQIMIACFNGLGKTKIPFKGYLIELPVNTAATYVLIHQLGFGVLGAAIGSLIAILVRTAFLVYCLRLDNVITLRLPDKLNHFCSLTKHHFNEIFPIAANMAMLAVGATIYQLLYSQLSLYAYVAITLIMPWIRMGTQMTTAAAHSTAILISQAIGANKLDDLRENVDTSINIAVIMSIITCGLFFVLSLCLPVIYPEMEQQTFQALAIIAPLYISLPLVRGYNTVHGHALRALGKTKAVFAINFSGQWLVSLPLLALLIVWFDAPLFWAFAIMPLEECIKAIPFRHLARKTLNEFDHDKAAALNYH</sequence>
<dbReference type="Proteomes" id="UP000032303">
    <property type="component" value="Chromosome 1"/>
</dbReference>
<gene>
    <name evidence="3" type="ORF">H744_1c1586</name>
</gene>
<dbReference type="InterPro" id="IPR050222">
    <property type="entry name" value="MATE_MdtK"/>
</dbReference>
<accession>A0A0C5WNF8</accession>
<dbReference type="EMBL" id="CP005973">
    <property type="protein sequence ID" value="AJR06604.1"/>
    <property type="molecule type" value="Genomic_DNA"/>
</dbReference>
<feature type="transmembrane region" description="Helical" evidence="2">
    <location>
        <begin position="184"/>
        <end position="207"/>
    </location>
</feature>
<dbReference type="InterPro" id="IPR002528">
    <property type="entry name" value="MATE_fam"/>
</dbReference>
<dbReference type="KEGG" id="pgb:H744_1c1586"/>
<dbReference type="PATRIC" id="fig|658445.3.peg.1715"/>
<dbReference type="GO" id="GO:0015297">
    <property type="term" value="F:antiporter activity"/>
    <property type="evidence" value="ECO:0007669"/>
    <property type="project" value="InterPro"/>
</dbReference>
<evidence type="ECO:0000313" key="4">
    <source>
        <dbReference type="Proteomes" id="UP000032303"/>
    </source>
</evidence>
<dbReference type="GO" id="GO:0042910">
    <property type="term" value="F:xenobiotic transmembrane transporter activity"/>
    <property type="evidence" value="ECO:0007669"/>
    <property type="project" value="InterPro"/>
</dbReference>
<dbReference type="OrthoDB" id="9780160at2"/>
<dbReference type="AlphaFoldDB" id="A0A0C5WNF8"/>
<protein>
    <submittedName>
        <fullName evidence="3">Putative multidrug resistance protein norM</fullName>
    </submittedName>
</protein>
<feature type="transmembrane region" description="Helical" evidence="2">
    <location>
        <begin position="382"/>
        <end position="404"/>
    </location>
</feature>
<organism evidence="3 4">
    <name type="scientific">Photobacterium gaetbulicola Gung47</name>
    <dbReference type="NCBI Taxonomy" id="658445"/>
    <lineage>
        <taxon>Bacteria</taxon>
        <taxon>Pseudomonadati</taxon>
        <taxon>Pseudomonadota</taxon>
        <taxon>Gammaproteobacteria</taxon>
        <taxon>Vibrionales</taxon>
        <taxon>Vibrionaceae</taxon>
        <taxon>Photobacterium</taxon>
    </lineage>
</organism>
<keyword evidence="2" id="KW-0812">Transmembrane</keyword>
<keyword evidence="2" id="KW-1133">Transmembrane helix</keyword>
<proteinExistence type="predicted"/>
<keyword evidence="2" id="KW-0472">Membrane</keyword>
<feature type="transmembrane region" description="Helical" evidence="2">
    <location>
        <begin position="314"/>
        <end position="337"/>
    </location>
</feature>
<dbReference type="Pfam" id="PF01554">
    <property type="entry name" value="MatE"/>
    <property type="match status" value="2"/>
</dbReference>
<dbReference type="PANTHER" id="PTHR43298">
    <property type="entry name" value="MULTIDRUG RESISTANCE PROTEIN NORM-RELATED"/>
    <property type="match status" value="1"/>
</dbReference>
<dbReference type="STRING" id="658445.H744_1c1586"/>
<name>A0A0C5WNF8_9GAMM</name>
<reference evidence="3 4" key="1">
    <citation type="submission" date="2013-05" db="EMBL/GenBank/DDBJ databases">
        <title>Complete genome sequence of the lipase-producing bacterium Photobacterium gaetbulicola Gung47.</title>
        <authorList>
            <person name="Kim Y.-O."/>
        </authorList>
    </citation>
    <scope>NUCLEOTIDE SEQUENCE [LARGE SCALE GENOMIC DNA]</scope>
    <source>
        <strain evidence="3 4">Gung47</strain>
    </source>
</reference>
<keyword evidence="1" id="KW-0813">Transport</keyword>
<dbReference type="GO" id="GO:0005886">
    <property type="term" value="C:plasma membrane"/>
    <property type="evidence" value="ECO:0007669"/>
    <property type="project" value="TreeGrafter"/>
</dbReference>
<feature type="transmembrane region" description="Helical" evidence="2">
    <location>
        <begin position="41"/>
        <end position="66"/>
    </location>
</feature>
<keyword evidence="4" id="KW-1185">Reference proteome</keyword>
<dbReference type="PANTHER" id="PTHR43298:SF2">
    <property type="entry name" value="FMN_FAD EXPORTER YEEO-RELATED"/>
    <property type="match status" value="1"/>
</dbReference>
<feature type="transmembrane region" description="Helical" evidence="2">
    <location>
        <begin position="87"/>
        <end position="109"/>
    </location>
</feature>
<evidence type="ECO:0000256" key="1">
    <source>
        <dbReference type="ARBA" id="ARBA00022448"/>
    </source>
</evidence>
<evidence type="ECO:0000313" key="3">
    <source>
        <dbReference type="EMBL" id="AJR06604.1"/>
    </source>
</evidence>